<sequence>MPRHNGEQHIMISELPVHKYALIWAGEHVVPHGMSERKQAALREERPAPSVVCPSCGHWGMLHRGMLRGHCVHGRRDHGCAERCGGSGQRYILDVGFQDWSNRLAQATASTDTRSSKAPRGFPIGFVCREPKFPVPVPVPVCRPVAASKHECTSPPCRCEQCVHDRRRSATSQAVA</sequence>
<accession>A0ABP5G0B6</accession>
<comment type="caution">
    <text evidence="1">The sequence shown here is derived from an EMBL/GenBank/DDBJ whole genome shotgun (WGS) entry which is preliminary data.</text>
</comment>
<organism evidence="1 2">
    <name type="scientific">Catenulispora yoronensis</name>
    <dbReference type="NCBI Taxonomy" id="450799"/>
    <lineage>
        <taxon>Bacteria</taxon>
        <taxon>Bacillati</taxon>
        <taxon>Actinomycetota</taxon>
        <taxon>Actinomycetes</taxon>
        <taxon>Catenulisporales</taxon>
        <taxon>Catenulisporaceae</taxon>
        <taxon>Catenulispora</taxon>
    </lineage>
</organism>
<dbReference type="Proteomes" id="UP001500751">
    <property type="component" value="Unassembled WGS sequence"/>
</dbReference>
<reference evidence="2" key="1">
    <citation type="journal article" date="2019" name="Int. J. Syst. Evol. Microbiol.">
        <title>The Global Catalogue of Microorganisms (GCM) 10K type strain sequencing project: providing services to taxonomists for standard genome sequencing and annotation.</title>
        <authorList>
            <consortium name="The Broad Institute Genomics Platform"/>
            <consortium name="The Broad Institute Genome Sequencing Center for Infectious Disease"/>
            <person name="Wu L."/>
            <person name="Ma J."/>
        </authorList>
    </citation>
    <scope>NUCLEOTIDE SEQUENCE [LARGE SCALE GENOMIC DNA]</scope>
    <source>
        <strain evidence="2">JCM 16014</strain>
    </source>
</reference>
<evidence type="ECO:0000313" key="1">
    <source>
        <dbReference type="EMBL" id="GAA2035285.1"/>
    </source>
</evidence>
<proteinExistence type="predicted"/>
<protein>
    <recommendedName>
        <fullName evidence="3">Transposase</fullName>
    </recommendedName>
</protein>
<gene>
    <name evidence="1" type="ORF">GCM10009839_39950</name>
</gene>
<dbReference type="RefSeq" id="WP_344667145.1">
    <property type="nucleotide sequence ID" value="NZ_BAAAQN010000022.1"/>
</dbReference>
<dbReference type="EMBL" id="BAAAQN010000022">
    <property type="protein sequence ID" value="GAA2035285.1"/>
    <property type="molecule type" value="Genomic_DNA"/>
</dbReference>
<keyword evidence="2" id="KW-1185">Reference proteome</keyword>
<name>A0ABP5G0B6_9ACTN</name>
<evidence type="ECO:0000313" key="2">
    <source>
        <dbReference type="Proteomes" id="UP001500751"/>
    </source>
</evidence>
<evidence type="ECO:0008006" key="3">
    <source>
        <dbReference type="Google" id="ProtNLM"/>
    </source>
</evidence>